<sequence length="185" mass="21856">MARNSRGKGKKAVVESEEEEEYTVEKILDRRERKDKVEYLLKWVGFPDSENTWEPEENLSCTDMITAFENKRKEDEKKLKKKVVEKKEKVVEKKEKVKRPLMLEDPEMNEEEENRPAKKKAGEEEVKSNLTGFDRNLVPEKIIGATDNVSDDGELHFLMKWKNRNRSNLRILFQQAKLIRFALKS</sequence>
<dbReference type="PANTHER" id="PTHR22812">
    <property type="entry name" value="CHROMOBOX PROTEIN"/>
    <property type="match status" value="1"/>
</dbReference>
<feature type="compositionally biased region" description="Basic and acidic residues" evidence="3">
    <location>
        <begin position="114"/>
        <end position="126"/>
    </location>
</feature>
<dbReference type="Pfam" id="PF01393">
    <property type="entry name" value="Chromo_shadow"/>
    <property type="match status" value="1"/>
</dbReference>
<dbReference type="InterPro" id="IPR017984">
    <property type="entry name" value="Chromo_dom_subgr"/>
</dbReference>
<dbReference type="PROSITE" id="PS50013">
    <property type="entry name" value="CHROMO_2"/>
    <property type="match status" value="1"/>
</dbReference>
<dbReference type="SUPFAM" id="SSF54160">
    <property type="entry name" value="Chromo domain-like"/>
    <property type="match status" value="2"/>
</dbReference>
<dbReference type="InterPro" id="IPR023780">
    <property type="entry name" value="Chromo_domain"/>
</dbReference>
<name>A0A8J2RWF3_9CRUS</name>
<feature type="region of interest" description="Disordered" evidence="3">
    <location>
        <begin position="99"/>
        <end position="126"/>
    </location>
</feature>
<dbReference type="PROSITE" id="PS00598">
    <property type="entry name" value="CHROMO_1"/>
    <property type="match status" value="1"/>
</dbReference>
<feature type="compositionally biased region" description="Acidic residues" evidence="3">
    <location>
        <begin position="104"/>
        <end position="113"/>
    </location>
</feature>
<comment type="subcellular location">
    <subcellularLocation>
        <location evidence="1">Nucleus</location>
    </subcellularLocation>
</comment>
<dbReference type="GO" id="GO:0005634">
    <property type="term" value="C:nucleus"/>
    <property type="evidence" value="ECO:0007669"/>
    <property type="project" value="UniProtKB-SubCell"/>
</dbReference>
<comment type="caution">
    <text evidence="5">The sequence shown here is derived from an EMBL/GenBank/DDBJ whole genome shotgun (WGS) entry which is preliminary data.</text>
</comment>
<evidence type="ECO:0000256" key="3">
    <source>
        <dbReference type="SAM" id="MobiDB-lite"/>
    </source>
</evidence>
<dbReference type="InterPro" id="IPR008251">
    <property type="entry name" value="Chromo_shadow_dom"/>
</dbReference>
<keyword evidence="6" id="KW-1185">Reference proteome</keyword>
<dbReference type="GO" id="GO:0000792">
    <property type="term" value="C:heterochromatin"/>
    <property type="evidence" value="ECO:0007669"/>
    <property type="project" value="UniProtKB-ARBA"/>
</dbReference>
<keyword evidence="2" id="KW-0539">Nucleus</keyword>
<evidence type="ECO:0000256" key="2">
    <source>
        <dbReference type="ARBA" id="ARBA00023242"/>
    </source>
</evidence>
<protein>
    <recommendedName>
        <fullName evidence="4">Chromo domain-containing protein</fullName>
    </recommendedName>
</protein>
<dbReference type="AlphaFoldDB" id="A0A8J2RWF3"/>
<dbReference type="Proteomes" id="UP000789390">
    <property type="component" value="Unassembled WGS sequence"/>
</dbReference>
<dbReference type="GO" id="GO:0003682">
    <property type="term" value="F:chromatin binding"/>
    <property type="evidence" value="ECO:0007669"/>
    <property type="project" value="UniProtKB-ARBA"/>
</dbReference>
<dbReference type="InterPro" id="IPR016197">
    <property type="entry name" value="Chromo-like_dom_sf"/>
</dbReference>
<dbReference type="SMART" id="SM00298">
    <property type="entry name" value="CHROMO"/>
    <property type="match status" value="1"/>
</dbReference>
<feature type="domain" description="Chromo" evidence="4">
    <location>
        <begin position="22"/>
        <end position="80"/>
    </location>
</feature>
<evidence type="ECO:0000259" key="4">
    <source>
        <dbReference type="PROSITE" id="PS50013"/>
    </source>
</evidence>
<gene>
    <name evidence="5" type="ORF">DGAL_LOCUS11084</name>
</gene>
<dbReference type="Pfam" id="PF00385">
    <property type="entry name" value="Chromo"/>
    <property type="match status" value="1"/>
</dbReference>
<evidence type="ECO:0000313" key="5">
    <source>
        <dbReference type="EMBL" id="CAH0107751.1"/>
    </source>
</evidence>
<proteinExistence type="predicted"/>
<dbReference type="PRINTS" id="PR00504">
    <property type="entry name" value="CHROMODOMAIN"/>
</dbReference>
<dbReference type="Gene3D" id="2.40.50.40">
    <property type="match status" value="2"/>
</dbReference>
<dbReference type="InterPro" id="IPR051219">
    <property type="entry name" value="Heterochromatin_chromo-domain"/>
</dbReference>
<dbReference type="EMBL" id="CAKKLH010000278">
    <property type="protein sequence ID" value="CAH0107751.1"/>
    <property type="molecule type" value="Genomic_DNA"/>
</dbReference>
<reference evidence="5" key="1">
    <citation type="submission" date="2021-11" db="EMBL/GenBank/DDBJ databases">
        <authorList>
            <person name="Schell T."/>
        </authorList>
    </citation>
    <scope>NUCLEOTIDE SEQUENCE</scope>
    <source>
        <strain evidence="5">M5</strain>
    </source>
</reference>
<organism evidence="5 6">
    <name type="scientific">Daphnia galeata</name>
    <dbReference type="NCBI Taxonomy" id="27404"/>
    <lineage>
        <taxon>Eukaryota</taxon>
        <taxon>Metazoa</taxon>
        <taxon>Ecdysozoa</taxon>
        <taxon>Arthropoda</taxon>
        <taxon>Crustacea</taxon>
        <taxon>Branchiopoda</taxon>
        <taxon>Diplostraca</taxon>
        <taxon>Cladocera</taxon>
        <taxon>Anomopoda</taxon>
        <taxon>Daphniidae</taxon>
        <taxon>Daphnia</taxon>
    </lineage>
</organism>
<dbReference type="InterPro" id="IPR000953">
    <property type="entry name" value="Chromo/chromo_shadow_dom"/>
</dbReference>
<dbReference type="FunFam" id="2.40.50.40:FF:000007">
    <property type="entry name" value="Chromobox protein homolog 1"/>
    <property type="match status" value="1"/>
</dbReference>
<dbReference type="InterPro" id="IPR023779">
    <property type="entry name" value="Chromodomain_CS"/>
</dbReference>
<dbReference type="OrthoDB" id="273092at2759"/>
<evidence type="ECO:0000313" key="6">
    <source>
        <dbReference type="Proteomes" id="UP000789390"/>
    </source>
</evidence>
<evidence type="ECO:0000256" key="1">
    <source>
        <dbReference type="ARBA" id="ARBA00004123"/>
    </source>
</evidence>
<accession>A0A8J2RWF3</accession>
<dbReference type="GO" id="GO:0031507">
    <property type="term" value="P:heterochromatin formation"/>
    <property type="evidence" value="ECO:0007669"/>
    <property type="project" value="UniProtKB-ARBA"/>
</dbReference>